<dbReference type="AlphaFoldDB" id="A0A0F9FGN3"/>
<proteinExistence type="predicted"/>
<sequence length="139" mass="16025">MSKDSNIMEALRRAYFLIETHNIQDDYFNALREKIKDILPSQICGLEFFIKTGKVTMTVTETLQLIIKNSHVPALNYCISYAEYALDISDRCDIEQDREFKTQLLHVLNNMSQWRQCKASTTTAAEIKECRVALKKGNA</sequence>
<accession>A0A0F9FGN3</accession>
<comment type="caution">
    <text evidence="1">The sequence shown here is derived from an EMBL/GenBank/DDBJ whole genome shotgun (WGS) entry which is preliminary data.</text>
</comment>
<gene>
    <name evidence="1" type="ORF">LCGC14_2245750</name>
</gene>
<reference evidence="1" key="1">
    <citation type="journal article" date="2015" name="Nature">
        <title>Complex archaea that bridge the gap between prokaryotes and eukaryotes.</title>
        <authorList>
            <person name="Spang A."/>
            <person name="Saw J.H."/>
            <person name="Jorgensen S.L."/>
            <person name="Zaremba-Niedzwiedzka K."/>
            <person name="Martijn J."/>
            <person name="Lind A.E."/>
            <person name="van Eijk R."/>
            <person name="Schleper C."/>
            <person name="Guy L."/>
            <person name="Ettema T.J."/>
        </authorList>
    </citation>
    <scope>NUCLEOTIDE SEQUENCE</scope>
</reference>
<evidence type="ECO:0000313" key="1">
    <source>
        <dbReference type="EMBL" id="KKL56405.1"/>
    </source>
</evidence>
<protein>
    <submittedName>
        <fullName evidence="1">Uncharacterized protein</fullName>
    </submittedName>
</protein>
<name>A0A0F9FGN3_9ZZZZ</name>
<organism evidence="1">
    <name type="scientific">marine sediment metagenome</name>
    <dbReference type="NCBI Taxonomy" id="412755"/>
    <lineage>
        <taxon>unclassified sequences</taxon>
        <taxon>metagenomes</taxon>
        <taxon>ecological metagenomes</taxon>
    </lineage>
</organism>
<dbReference type="EMBL" id="LAZR01030506">
    <property type="protein sequence ID" value="KKL56405.1"/>
    <property type="molecule type" value="Genomic_DNA"/>
</dbReference>